<dbReference type="Pfam" id="PF00703">
    <property type="entry name" value="Glyco_hydro_2"/>
    <property type="match status" value="1"/>
</dbReference>
<name>A0A6B0VQ67_9EURY</name>
<feature type="region of interest" description="Disordered" evidence="5">
    <location>
        <begin position="1"/>
        <end position="20"/>
    </location>
</feature>
<dbReference type="Gene3D" id="2.60.40.10">
    <property type="entry name" value="Immunoglobulins"/>
    <property type="match status" value="1"/>
</dbReference>
<feature type="domain" description="Glycoside hydrolase family 2 immunoglobulin-like beta-sandwich" evidence="6">
    <location>
        <begin position="160"/>
        <end position="254"/>
    </location>
</feature>
<dbReference type="SUPFAM" id="SSF49785">
    <property type="entry name" value="Galactose-binding domain-like"/>
    <property type="match status" value="1"/>
</dbReference>
<dbReference type="GO" id="GO:0005975">
    <property type="term" value="P:carbohydrate metabolic process"/>
    <property type="evidence" value="ECO:0007669"/>
    <property type="project" value="InterPro"/>
</dbReference>
<dbReference type="RefSeq" id="WP_160066588.1">
    <property type="nucleotide sequence ID" value="NZ_WUYX01000060.1"/>
</dbReference>
<comment type="catalytic activity">
    <reaction evidence="1">
        <text>Hydrolysis of terminal, non-reducing beta-D-mannose residues in beta-D-mannosides.</text>
        <dbReference type="EC" id="3.2.1.25"/>
    </reaction>
</comment>
<dbReference type="InterPro" id="IPR006102">
    <property type="entry name" value="Ig-like_GH2"/>
</dbReference>
<evidence type="ECO:0000256" key="3">
    <source>
        <dbReference type="ARBA" id="ARBA00022801"/>
    </source>
</evidence>
<dbReference type="Gene3D" id="2.60.120.260">
    <property type="entry name" value="Galactose-binding domain-like"/>
    <property type="match status" value="1"/>
</dbReference>
<sequence>MGDKWTGGIVDQRGGDDPPAAAVWQPISVPERYGSTVDADGSIAYRTTFDDPRDDGTERGWLEFRGAETRVELWLNGERVGRTDPHFVPLRTAFDPAPENELVVVCEGDDSLEGPRGTETEAKGTGSEPIETDDTPPERTTPSPERAWDLRLESRPQTFLRTLEARPRRTEDGGVIDVEIDVDAGEPIDETITLSLRPDGSHGGGAMKRCSVRAGAGERVTITDSLEVREPSLWWPRGYGPQHRYTVRAKLGDDAVARTVAFRDVERDGAGMVVNGQRVRLRGFTRTAGGDPVADVERAVAANANLVRARDHVPTDDFYEACDDAGVLVWQDLHASGANADSFPSVERSRDLAAALEETFGHHPSLGFYGRPGEPSAPVDGLFGGGLLTRLRFRYRLWKTTADEASTAGTAEAISEARPVISSVGPPGTDADAALLFPGWRYLEADAIEWLLETDPDLGSIVGSFGAGSLTEDGDTAARADDLGFDPAMLERWLGESGDAEASQAHQAQTVKTVAEALRRHGCGVLAATRLRDATAGGGTGVLAHDGEAKPAYAALADSFEPIQVVLDGPPATGPVGVTLCNDTREAHEATVAWRAGDADGEMTVSVEPLETTDAGTANIPETASRIELAVRVGERTITNRYRL</sequence>
<comment type="caution">
    <text evidence="7">The sequence shown here is derived from an EMBL/GenBank/DDBJ whole genome shotgun (WGS) entry which is preliminary data.</text>
</comment>
<dbReference type="GO" id="GO:0004567">
    <property type="term" value="F:beta-mannosidase activity"/>
    <property type="evidence" value="ECO:0007669"/>
    <property type="project" value="UniProtKB-EC"/>
</dbReference>
<keyword evidence="3 7" id="KW-0378">Hydrolase</keyword>
<evidence type="ECO:0000256" key="5">
    <source>
        <dbReference type="SAM" id="MobiDB-lite"/>
    </source>
</evidence>
<dbReference type="EC" id="3.2.1.25" evidence="2"/>
<evidence type="ECO:0000256" key="1">
    <source>
        <dbReference type="ARBA" id="ARBA00000829"/>
    </source>
</evidence>
<dbReference type="Gene3D" id="3.20.20.80">
    <property type="entry name" value="Glycosidases"/>
    <property type="match status" value="1"/>
</dbReference>
<evidence type="ECO:0000313" key="8">
    <source>
        <dbReference type="Proteomes" id="UP000434101"/>
    </source>
</evidence>
<dbReference type="OrthoDB" id="38162at2157"/>
<dbReference type="Proteomes" id="UP000434101">
    <property type="component" value="Unassembled WGS sequence"/>
</dbReference>
<evidence type="ECO:0000259" key="6">
    <source>
        <dbReference type="Pfam" id="PF00703"/>
    </source>
</evidence>
<dbReference type="SUPFAM" id="SSF51445">
    <property type="entry name" value="(Trans)glycosidases"/>
    <property type="match status" value="1"/>
</dbReference>
<dbReference type="InterPro" id="IPR008979">
    <property type="entry name" value="Galactose-bd-like_sf"/>
</dbReference>
<evidence type="ECO:0000313" key="7">
    <source>
        <dbReference type="EMBL" id="MXV63780.1"/>
    </source>
</evidence>
<feature type="region of interest" description="Disordered" evidence="5">
    <location>
        <begin position="108"/>
        <end position="145"/>
    </location>
</feature>
<dbReference type="InterPro" id="IPR036156">
    <property type="entry name" value="Beta-gal/glucu_dom_sf"/>
</dbReference>
<dbReference type="InterPro" id="IPR013783">
    <property type="entry name" value="Ig-like_fold"/>
</dbReference>
<dbReference type="PANTHER" id="PTHR43730">
    <property type="entry name" value="BETA-MANNOSIDASE"/>
    <property type="match status" value="1"/>
</dbReference>
<keyword evidence="8" id="KW-1185">Reference proteome</keyword>
<dbReference type="AlphaFoldDB" id="A0A6B0VQ67"/>
<dbReference type="PANTHER" id="PTHR43730:SF1">
    <property type="entry name" value="BETA-MANNOSIDASE"/>
    <property type="match status" value="1"/>
</dbReference>
<reference evidence="7 8" key="1">
    <citation type="submission" date="2020-01" db="EMBL/GenBank/DDBJ databases">
        <title>Natronorubrum sp. JWXQ-INN 674 isolated from Inner Mongolia Autonomous Region of China.</title>
        <authorList>
            <person name="Xue Q."/>
        </authorList>
    </citation>
    <scope>NUCLEOTIDE SEQUENCE [LARGE SCALE GENOMIC DNA]</scope>
    <source>
        <strain evidence="7 8">JWXQ-INN-674</strain>
    </source>
</reference>
<dbReference type="InterPro" id="IPR017853">
    <property type="entry name" value="GH"/>
</dbReference>
<gene>
    <name evidence="7" type="ORF">GS429_17275</name>
</gene>
<evidence type="ECO:0000256" key="2">
    <source>
        <dbReference type="ARBA" id="ARBA00012754"/>
    </source>
</evidence>
<dbReference type="SUPFAM" id="SSF49303">
    <property type="entry name" value="beta-Galactosidase/glucuronidase domain"/>
    <property type="match status" value="1"/>
</dbReference>
<dbReference type="EMBL" id="WUYX01000060">
    <property type="protein sequence ID" value="MXV63780.1"/>
    <property type="molecule type" value="Genomic_DNA"/>
</dbReference>
<dbReference type="InterPro" id="IPR050887">
    <property type="entry name" value="Beta-mannosidase_GH2"/>
</dbReference>
<protein>
    <recommendedName>
        <fullName evidence="2">beta-mannosidase</fullName>
        <ecNumber evidence="2">3.2.1.25</ecNumber>
    </recommendedName>
</protein>
<keyword evidence="4" id="KW-0326">Glycosidase</keyword>
<organism evidence="7 8">
    <name type="scientific">Natronorubrum halalkaliphilum</name>
    <dbReference type="NCBI Taxonomy" id="2691917"/>
    <lineage>
        <taxon>Archaea</taxon>
        <taxon>Methanobacteriati</taxon>
        <taxon>Methanobacteriota</taxon>
        <taxon>Stenosarchaea group</taxon>
        <taxon>Halobacteria</taxon>
        <taxon>Halobacteriales</taxon>
        <taxon>Natrialbaceae</taxon>
        <taxon>Natronorubrum</taxon>
    </lineage>
</organism>
<accession>A0A6B0VQ67</accession>
<proteinExistence type="predicted"/>
<evidence type="ECO:0000256" key="4">
    <source>
        <dbReference type="ARBA" id="ARBA00023295"/>
    </source>
</evidence>
<dbReference type="GO" id="GO:0006516">
    <property type="term" value="P:glycoprotein catabolic process"/>
    <property type="evidence" value="ECO:0007669"/>
    <property type="project" value="TreeGrafter"/>
</dbReference>